<keyword evidence="2" id="KW-0813">Transport</keyword>
<feature type="domain" description="Solute-binding protein family 5" evidence="5">
    <location>
        <begin position="79"/>
        <end position="436"/>
    </location>
</feature>
<evidence type="ECO:0000256" key="3">
    <source>
        <dbReference type="ARBA" id="ARBA00022729"/>
    </source>
</evidence>
<evidence type="ECO:0000313" key="7">
    <source>
        <dbReference type="Proteomes" id="UP000199393"/>
    </source>
</evidence>
<dbReference type="SUPFAM" id="SSF53850">
    <property type="entry name" value="Periplasmic binding protein-like II"/>
    <property type="match status" value="1"/>
</dbReference>
<feature type="signal peptide" evidence="4">
    <location>
        <begin position="1"/>
        <end position="24"/>
    </location>
</feature>
<dbReference type="Proteomes" id="UP000199393">
    <property type="component" value="Chromosome I"/>
</dbReference>
<evidence type="ECO:0000256" key="4">
    <source>
        <dbReference type="SAM" id="SignalP"/>
    </source>
</evidence>
<dbReference type="PANTHER" id="PTHR30290">
    <property type="entry name" value="PERIPLASMIC BINDING COMPONENT OF ABC TRANSPORTER"/>
    <property type="match status" value="1"/>
</dbReference>
<dbReference type="InterPro" id="IPR000914">
    <property type="entry name" value="SBP_5_dom"/>
</dbReference>
<dbReference type="CDD" id="cd08518">
    <property type="entry name" value="PBP2_NikA_DppA_OppA_like_19"/>
    <property type="match status" value="1"/>
</dbReference>
<dbReference type="AlphaFoldDB" id="A0A1C3MY76"/>
<organism evidence="6 7">
    <name type="scientific">Micromonospora krabiensis</name>
    <dbReference type="NCBI Taxonomy" id="307121"/>
    <lineage>
        <taxon>Bacteria</taxon>
        <taxon>Bacillati</taxon>
        <taxon>Actinomycetota</taxon>
        <taxon>Actinomycetes</taxon>
        <taxon>Micromonosporales</taxon>
        <taxon>Micromonosporaceae</taxon>
        <taxon>Micromonospora</taxon>
    </lineage>
</organism>
<dbReference type="STRING" id="307121.GA0070620_0761"/>
<keyword evidence="7" id="KW-1185">Reference proteome</keyword>
<dbReference type="PROSITE" id="PS51257">
    <property type="entry name" value="PROKAR_LIPOPROTEIN"/>
    <property type="match status" value="1"/>
</dbReference>
<reference evidence="7" key="1">
    <citation type="submission" date="2016-06" db="EMBL/GenBank/DDBJ databases">
        <authorList>
            <person name="Varghese N."/>
        </authorList>
    </citation>
    <scope>NUCLEOTIDE SEQUENCE [LARGE SCALE GENOMIC DNA]</scope>
    <source>
        <strain evidence="7">DSM 45344</strain>
    </source>
</reference>
<sequence>MIRLRPTLHRLAVTTAAAALLALAACSAPTDPAGTSGGSTLVVATADEPDALNPVLNYGVDGAALVFDGLVARDADNTLIPALARELPAVSADGRTVTATLRDGVLFHDGSTLTAQDVVFTYQAVLDPKVDSTLRSDLDMVESVSAPDPATVVFRLRHPYAPFLQRLTLGVVPAALLHGQDLNKAEFNRKPVGTGPYRVESWTPGDRLVLTANERYFGGRPANNRVVVAFVADDNVRAQRMRAGEFDATELPPKLAAGFGSDDAYRVERVPTADYRGVMLPMGNPVLADAAVRRALHLTVDRAAMVNGILGGAGDPAFGPVPPTSEFADPSIAGSPTGDPAAASALLDAAGWKPGPDGVRVKDGRPARFTLMYPASDTLRKDLALAVTADAKKIGVAVTPEGLTWDAIDPRMKSDALLMGYGTPYDPDFVSYKLFGSRFAGQGYFNPGSYRSPIVDQALQSGRDQADPAARRAAYAQFQKQLAADVPWLFLTYLRHTYVLKAGIQGVTPRVEPHEHGVANSLWWNIHTWTRS</sequence>
<dbReference type="GO" id="GO:0042597">
    <property type="term" value="C:periplasmic space"/>
    <property type="evidence" value="ECO:0007669"/>
    <property type="project" value="UniProtKB-ARBA"/>
</dbReference>
<feature type="chain" id="PRO_5038551823" evidence="4">
    <location>
        <begin position="25"/>
        <end position="532"/>
    </location>
</feature>
<dbReference type="PANTHER" id="PTHR30290:SF9">
    <property type="entry name" value="OLIGOPEPTIDE-BINDING PROTEIN APPA"/>
    <property type="match status" value="1"/>
</dbReference>
<evidence type="ECO:0000313" key="6">
    <source>
        <dbReference type="EMBL" id="SBV25290.1"/>
    </source>
</evidence>
<dbReference type="PATRIC" id="fig|307121.4.peg.779"/>
<dbReference type="Gene3D" id="3.90.76.10">
    <property type="entry name" value="Dipeptide-binding Protein, Domain 1"/>
    <property type="match status" value="1"/>
</dbReference>
<name>A0A1C3MY76_9ACTN</name>
<evidence type="ECO:0000256" key="1">
    <source>
        <dbReference type="ARBA" id="ARBA00005695"/>
    </source>
</evidence>
<comment type="similarity">
    <text evidence="1">Belongs to the bacterial solute-binding protein 5 family.</text>
</comment>
<evidence type="ECO:0000256" key="2">
    <source>
        <dbReference type="ARBA" id="ARBA00022448"/>
    </source>
</evidence>
<dbReference type="Gene3D" id="3.40.190.10">
    <property type="entry name" value="Periplasmic binding protein-like II"/>
    <property type="match status" value="1"/>
</dbReference>
<accession>A0A1C3MY76</accession>
<dbReference type="PIRSF" id="PIRSF002741">
    <property type="entry name" value="MppA"/>
    <property type="match status" value="1"/>
</dbReference>
<dbReference type="Pfam" id="PF00496">
    <property type="entry name" value="SBP_bac_5"/>
    <property type="match status" value="1"/>
</dbReference>
<evidence type="ECO:0000259" key="5">
    <source>
        <dbReference type="Pfam" id="PF00496"/>
    </source>
</evidence>
<proteinExistence type="inferred from homology"/>
<dbReference type="GO" id="GO:1904680">
    <property type="term" value="F:peptide transmembrane transporter activity"/>
    <property type="evidence" value="ECO:0007669"/>
    <property type="project" value="TreeGrafter"/>
</dbReference>
<dbReference type="EMBL" id="LT598496">
    <property type="protein sequence ID" value="SBV25290.1"/>
    <property type="molecule type" value="Genomic_DNA"/>
</dbReference>
<dbReference type="GO" id="GO:0015833">
    <property type="term" value="P:peptide transport"/>
    <property type="evidence" value="ECO:0007669"/>
    <property type="project" value="TreeGrafter"/>
</dbReference>
<dbReference type="InterPro" id="IPR030678">
    <property type="entry name" value="Peptide/Ni-bd"/>
</dbReference>
<gene>
    <name evidence="6" type="ORF">GA0070620_0761</name>
</gene>
<keyword evidence="3 4" id="KW-0732">Signal</keyword>
<dbReference type="InterPro" id="IPR039424">
    <property type="entry name" value="SBP_5"/>
</dbReference>
<dbReference type="Gene3D" id="3.10.105.10">
    <property type="entry name" value="Dipeptide-binding Protein, Domain 3"/>
    <property type="match status" value="1"/>
</dbReference>
<dbReference type="GO" id="GO:0043190">
    <property type="term" value="C:ATP-binding cassette (ABC) transporter complex"/>
    <property type="evidence" value="ECO:0007669"/>
    <property type="project" value="InterPro"/>
</dbReference>
<protein>
    <submittedName>
        <fullName evidence="6">Peptide/nickel transport system substrate-binding protein</fullName>
    </submittedName>
</protein>